<evidence type="ECO:0000313" key="3">
    <source>
        <dbReference type="EMBL" id="PIK40392.1"/>
    </source>
</evidence>
<evidence type="ECO:0000256" key="2">
    <source>
        <dbReference type="SAM" id="Phobius"/>
    </source>
</evidence>
<feature type="region of interest" description="Disordered" evidence="1">
    <location>
        <begin position="235"/>
        <end position="279"/>
    </location>
</feature>
<reference evidence="3 4" key="1">
    <citation type="journal article" date="2017" name="PLoS Biol.">
        <title>The sea cucumber genome provides insights into morphological evolution and visceral regeneration.</title>
        <authorList>
            <person name="Zhang X."/>
            <person name="Sun L."/>
            <person name="Yuan J."/>
            <person name="Sun Y."/>
            <person name="Gao Y."/>
            <person name="Zhang L."/>
            <person name="Li S."/>
            <person name="Dai H."/>
            <person name="Hamel J.F."/>
            <person name="Liu C."/>
            <person name="Yu Y."/>
            <person name="Liu S."/>
            <person name="Lin W."/>
            <person name="Guo K."/>
            <person name="Jin S."/>
            <person name="Xu P."/>
            <person name="Storey K.B."/>
            <person name="Huan P."/>
            <person name="Zhang T."/>
            <person name="Zhou Y."/>
            <person name="Zhang J."/>
            <person name="Lin C."/>
            <person name="Li X."/>
            <person name="Xing L."/>
            <person name="Huo D."/>
            <person name="Sun M."/>
            <person name="Wang L."/>
            <person name="Mercier A."/>
            <person name="Li F."/>
            <person name="Yang H."/>
            <person name="Xiang J."/>
        </authorList>
    </citation>
    <scope>NUCLEOTIDE SEQUENCE [LARGE SCALE GENOMIC DNA]</scope>
    <source>
        <strain evidence="3">Shaxun</strain>
        <tissue evidence="3">Muscle</tissue>
    </source>
</reference>
<feature type="compositionally biased region" description="Polar residues" evidence="1">
    <location>
        <begin position="265"/>
        <end position="279"/>
    </location>
</feature>
<keyword evidence="2" id="KW-0812">Transmembrane</keyword>
<name>A0A2G8JXC5_STIJA</name>
<dbReference type="AlphaFoldDB" id="A0A2G8JXC5"/>
<organism evidence="3 4">
    <name type="scientific">Stichopus japonicus</name>
    <name type="common">Sea cucumber</name>
    <dbReference type="NCBI Taxonomy" id="307972"/>
    <lineage>
        <taxon>Eukaryota</taxon>
        <taxon>Metazoa</taxon>
        <taxon>Echinodermata</taxon>
        <taxon>Eleutherozoa</taxon>
        <taxon>Echinozoa</taxon>
        <taxon>Holothuroidea</taxon>
        <taxon>Aspidochirotacea</taxon>
        <taxon>Aspidochirotida</taxon>
        <taxon>Stichopodidae</taxon>
        <taxon>Apostichopus</taxon>
    </lineage>
</organism>
<feature type="compositionally biased region" description="Basic and acidic residues" evidence="1">
    <location>
        <begin position="237"/>
        <end position="246"/>
    </location>
</feature>
<keyword evidence="2" id="KW-1133">Transmembrane helix</keyword>
<feature type="transmembrane region" description="Helical" evidence="2">
    <location>
        <begin position="203"/>
        <end position="230"/>
    </location>
</feature>
<gene>
    <name evidence="3" type="ORF">BSL78_22745</name>
</gene>
<dbReference type="Proteomes" id="UP000230750">
    <property type="component" value="Unassembled WGS sequence"/>
</dbReference>
<protein>
    <submittedName>
        <fullName evidence="3">Uncharacterized protein</fullName>
    </submittedName>
</protein>
<sequence>MGSVMSYSLIAHKKVVMVCADVTTFEVNGLHVGISFPRLLVNEQGFTCTSIISSSEFRFQTNIESLVPVVATGIHPTKDLGINVNPGYVLFSQDTYNRSGIQFLCTSNFESSDTQAFRWSMESKKTGHELFDDDLTILIERQISIQVNTSSKQSILTLEGLDFPSVPDDFIVTCSSRLNDGTTPVSASSTIRINSSDDSNDKVVVILCLAVSTALLLILSIITCGILYCVCKKSGKKPRDENDRGGGNEYSSGRPPVASRHVPDVTQTQSPDVPMDHSTSIHYVNGRIGGIRR</sequence>
<keyword evidence="2" id="KW-0472">Membrane</keyword>
<evidence type="ECO:0000313" key="4">
    <source>
        <dbReference type="Proteomes" id="UP000230750"/>
    </source>
</evidence>
<evidence type="ECO:0000256" key="1">
    <source>
        <dbReference type="SAM" id="MobiDB-lite"/>
    </source>
</evidence>
<keyword evidence="4" id="KW-1185">Reference proteome</keyword>
<proteinExistence type="predicted"/>
<accession>A0A2G8JXC5</accession>
<comment type="caution">
    <text evidence="3">The sequence shown here is derived from an EMBL/GenBank/DDBJ whole genome shotgun (WGS) entry which is preliminary data.</text>
</comment>
<dbReference type="EMBL" id="MRZV01001127">
    <property type="protein sequence ID" value="PIK40392.1"/>
    <property type="molecule type" value="Genomic_DNA"/>
</dbReference>